<reference evidence="3" key="1">
    <citation type="submission" date="2025-08" db="UniProtKB">
        <authorList>
            <consortium name="Ensembl"/>
        </authorList>
    </citation>
    <scope>IDENTIFICATION</scope>
</reference>
<dbReference type="InterPro" id="IPR012337">
    <property type="entry name" value="RNaseH-like_sf"/>
</dbReference>
<feature type="domain" description="C2H2-type" evidence="2">
    <location>
        <begin position="33"/>
        <end position="58"/>
    </location>
</feature>
<dbReference type="GeneTree" id="ENSGT00940000161131"/>
<organism evidence="3 4">
    <name type="scientific">Dicentrarchus labrax</name>
    <name type="common">European seabass</name>
    <name type="synonym">Morone labrax</name>
    <dbReference type="NCBI Taxonomy" id="13489"/>
    <lineage>
        <taxon>Eukaryota</taxon>
        <taxon>Metazoa</taxon>
        <taxon>Chordata</taxon>
        <taxon>Craniata</taxon>
        <taxon>Vertebrata</taxon>
        <taxon>Euteleostomi</taxon>
        <taxon>Actinopterygii</taxon>
        <taxon>Neopterygii</taxon>
        <taxon>Teleostei</taxon>
        <taxon>Neoteleostei</taxon>
        <taxon>Acanthomorphata</taxon>
        <taxon>Eupercaria</taxon>
        <taxon>Moronidae</taxon>
        <taxon>Dicentrarchus</taxon>
    </lineage>
</organism>
<protein>
    <recommendedName>
        <fullName evidence="2">C2H2-type domain-containing protein</fullName>
    </recommendedName>
</protein>
<dbReference type="PANTHER" id="PTHR17609:SF3">
    <property type="entry name" value="SAP DOMAIN-CONTAINING PROTEIN"/>
    <property type="match status" value="1"/>
</dbReference>
<dbReference type="InterPro" id="IPR040648">
    <property type="entry name" value="HMGXB3_CxC4"/>
</dbReference>
<name>A0A8C4DY82_DICLA</name>
<evidence type="ECO:0000256" key="1">
    <source>
        <dbReference type="SAM" id="MobiDB-lite"/>
    </source>
</evidence>
<dbReference type="InterPro" id="IPR039598">
    <property type="entry name" value="HMGXB3"/>
</dbReference>
<dbReference type="SUPFAM" id="SSF140996">
    <property type="entry name" value="Hermes dimerisation domain"/>
    <property type="match status" value="1"/>
</dbReference>
<feature type="region of interest" description="Disordered" evidence="1">
    <location>
        <begin position="111"/>
        <end position="150"/>
    </location>
</feature>
<feature type="compositionally biased region" description="Acidic residues" evidence="1">
    <location>
        <begin position="111"/>
        <end position="122"/>
    </location>
</feature>
<dbReference type="Ensembl" id="ENSDLAT00005011583.2">
    <property type="protein sequence ID" value="ENSDLAP00005010579.2"/>
    <property type="gene ID" value="ENSDLAG00005005504.2"/>
</dbReference>
<accession>A0A8C4DY82</accession>
<dbReference type="Pfam" id="PF18717">
    <property type="entry name" value="CxC4"/>
    <property type="match status" value="1"/>
</dbReference>
<feature type="compositionally biased region" description="Basic and acidic residues" evidence="1">
    <location>
        <begin position="1286"/>
        <end position="1296"/>
    </location>
</feature>
<sequence>METFKNKPVPHITVQPRGVTPTPERCTSCCSCVHCPLCTPQIFKPTVWSKVHKHLQGHAKRAVQHKDYTIFKCNLECKPTAHFHCPSCKQLLERRDRFVDHLGQCVQQAVEEEQEAKEEEEQQQQQQQQEEDEDEEQQQQEEDEDEDGRLGRAANMAQACGACGEEKWAREQLSGRAEGDLHITVRRRSDGRMRLEMCKECELYHCPFCKPSVYKPKTDYASVWTHVEIHRMRALQHGEFNIHSCHLQCRGERHFHCPYCARTIVTRKHFESHLRQCVKTQSSSTKTTKCIQSAAPRASPAQPATTVGQGAILLLNLTPPFQPTITLGQCPAPPKPPVKQRSTADQHPASPDPPVKPKSTADQRPATTPDPPIGPSTPVDHLSTLTAKPGQISRTVQRKIKCPMCNLYLHKKNLRKHKLRKHLNSEKDITAKDHLRSQCIDSHNGVYAVAKSYQATTVPVHVIRNRSGSTHKTMCEEDRCEVISDFQRRSGLPDCQCPHLQSVDYCVTHASREDLKPAVLEELVASNWFGKEMGVKCLNHRDLATQNTAPLVTRVDLGGSHCLYFSVFEPEASQCCKLGRLFVTYNVKGRLWHCDCSPGTITCLHKCTAQWYLFQTNKELFTSNAKRDAALNIDELMEDSPAEASTEKSPGIVYPRGEEGLNGQIAKYIYNNKRLPSTFPENITQFETHFSKHLVPAETVCQQCPGQVSLTEPVLITNKATVVTLTGVVEDNSTFIKKCPECEMVYRYQEWSEGLHNYNNHIILSLQLCVLLQNTIKNQTADGGVVEVLEQTTGGKSPSGIEVLQAYLHFEALTSHNCPSGVMMDLYRKGVFNMAGIEVKGLPESLTGEANAEEFWDSVCLEIITNGLVARSSTYVPTVDSNLREAAVSAVTTSFTPTDSKRLSKQRTEECHRAVTRYLVKGLHPISTAESPCFREMTETLNPKYHLPSRDQLVNTLIPSWYAAEKKHVIKELLQVSKAAVTCDLWTSFAHEHYLTVALHFTMEGLRKQKVLRTKPVYDAQTDTVVAEQIGGILEEFGVGDRVVAVTAHNAFSMDIAIKKLQFRKLRCFARVLNLAAQKVYTSNTVTRWASNIRAVVVWIKGSSTAQTVLQKKQQLLNLPQHSLVLDVRTRWNSLYLMVERFVEQYAAIRAAVTDPQITQSDEKRRLETPTDDDRQKAEEFVKIMKPLYTSALCVSADKSPTCSQIFPILKKLETHFETQTEDTLFTATLKGKVWADLSTCYKDGDTWTFLQESSAMDPRFKNRIDSEEIWYRVKNAAVRATTTTEEEHKPLREDRDADDVSDPTDQYSDETLPKRPRLSALEELFEEEDRALKSSAAPEKTPSIPERVQQELQLYRNLPAVPTSEDALAWWWERRDTLPLLSRLSNSYLCIQASSTPRERVFSTAGDTISQERSHVLPELVDMQIFLQKNC</sequence>
<feature type="region of interest" description="Disordered" evidence="1">
    <location>
        <begin position="325"/>
        <end position="392"/>
    </location>
</feature>
<evidence type="ECO:0000259" key="2">
    <source>
        <dbReference type="SMART" id="SM00355"/>
    </source>
</evidence>
<gene>
    <name evidence="3" type="primary">LOC127362148</name>
</gene>
<evidence type="ECO:0000313" key="3">
    <source>
        <dbReference type="Ensembl" id="ENSDLAP00005010579.2"/>
    </source>
</evidence>
<dbReference type="PANTHER" id="PTHR17609">
    <property type="entry name" value="HMG DOMAIN-CONTAINING PROTEIN 3"/>
    <property type="match status" value="1"/>
</dbReference>
<proteinExistence type="predicted"/>
<dbReference type="InterPro" id="IPR013087">
    <property type="entry name" value="Znf_C2H2_type"/>
</dbReference>
<feature type="domain" description="C2H2-type" evidence="2">
    <location>
        <begin position="255"/>
        <end position="275"/>
    </location>
</feature>
<keyword evidence="4" id="KW-1185">Reference proteome</keyword>
<dbReference type="SUPFAM" id="SSF53098">
    <property type="entry name" value="Ribonuclease H-like"/>
    <property type="match status" value="1"/>
</dbReference>
<reference evidence="3" key="2">
    <citation type="submission" date="2025-09" db="UniProtKB">
        <authorList>
            <consortium name="Ensembl"/>
        </authorList>
    </citation>
    <scope>IDENTIFICATION</scope>
</reference>
<dbReference type="Pfam" id="PF05699">
    <property type="entry name" value="Dimer_Tnp_hAT"/>
    <property type="match status" value="1"/>
</dbReference>
<feature type="region of interest" description="Disordered" evidence="1">
    <location>
        <begin position="1282"/>
        <end position="1314"/>
    </location>
</feature>
<feature type="domain" description="C2H2-type" evidence="2">
    <location>
        <begin position="83"/>
        <end position="103"/>
    </location>
</feature>
<dbReference type="InterPro" id="IPR008906">
    <property type="entry name" value="HATC_C_dom"/>
</dbReference>
<feature type="domain" description="C2H2-type" evidence="2">
    <location>
        <begin position="204"/>
        <end position="230"/>
    </location>
</feature>
<dbReference type="SMART" id="SM00355">
    <property type="entry name" value="ZnF_C2H2"/>
    <property type="match status" value="5"/>
</dbReference>
<feature type="domain" description="C2H2-type" evidence="2">
    <location>
        <begin position="400"/>
        <end position="422"/>
    </location>
</feature>
<evidence type="ECO:0000313" key="4">
    <source>
        <dbReference type="Proteomes" id="UP000694389"/>
    </source>
</evidence>
<dbReference type="GO" id="GO:0046983">
    <property type="term" value="F:protein dimerization activity"/>
    <property type="evidence" value="ECO:0007669"/>
    <property type="project" value="InterPro"/>
</dbReference>
<feature type="compositionally biased region" description="Acidic residues" evidence="1">
    <location>
        <begin position="129"/>
        <end position="147"/>
    </location>
</feature>
<dbReference type="Proteomes" id="UP000694389">
    <property type="component" value="Unassembled WGS sequence"/>
</dbReference>